<organism evidence="2 3">
    <name type="scientific">Phytophthora nicotianae</name>
    <name type="common">Potato buckeye rot agent</name>
    <name type="synonym">Phytophthora parasitica</name>
    <dbReference type="NCBI Taxonomy" id="4792"/>
    <lineage>
        <taxon>Eukaryota</taxon>
        <taxon>Sar</taxon>
        <taxon>Stramenopiles</taxon>
        <taxon>Oomycota</taxon>
        <taxon>Peronosporomycetes</taxon>
        <taxon>Peronosporales</taxon>
        <taxon>Peronosporaceae</taxon>
        <taxon>Phytophthora</taxon>
    </lineage>
</organism>
<evidence type="ECO:0000313" key="3">
    <source>
        <dbReference type="Proteomes" id="UP000054636"/>
    </source>
</evidence>
<accession>A0A0W8DEF4</accession>
<reference evidence="2 3" key="1">
    <citation type="submission" date="2015-11" db="EMBL/GenBank/DDBJ databases">
        <title>Genomes and virulence difference between two physiological races of Phytophthora nicotianae.</title>
        <authorList>
            <person name="Liu H."/>
            <person name="Ma X."/>
            <person name="Yu H."/>
            <person name="Fang D."/>
            <person name="Li Y."/>
            <person name="Wang X."/>
            <person name="Wang W."/>
            <person name="Dong Y."/>
            <person name="Xiao B."/>
        </authorList>
    </citation>
    <scope>NUCLEOTIDE SEQUENCE [LARGE SCALE GENOMIC DNA]</scope>
    <source>
        <strain evidence="3">race 1</strain>
    </source>
</reference>
<comment type="caution">
    <text evidence="2">The sequence shown here is derived from an EMBL/GenBank/DDBJ whole genome shotgun (WGS) entry which is preliminary data.</text>
</comment>
<evidence type="ECO:0000256" key="1">
    <source>
        <dbReference type="PROSITE-ProRule" id="PRU00339"/>
    </source>
</evidence>
<dbReference type="InterPro" id="IPR019734">
    <property type="entry name" value="TPR_rpt"/>
</dbReference>
<proteinExistence type="predicted"/>
<dbReference type="AlphaFoldDB" id="A0A0W8DEF4"/>
<dbReference type="EMBL" id="LNFP01000277">
    <property type="protein sequence ID" value="KUF94736.1"/>
    <property type="molecule type" value="Genomic_DNA"/>
</dbReference>
<gene>
    <name evidence="2" type="ORF">AM588_10006437</name>
</gene>
<sequence>MFGSNVMEKIKRADNLSVQLERSNRFMDALHTYEQAAKMLLLKKAEELTARDGLQYCKKHIQRAAVYQNVANYYKKQKKYQAALQAAEKAVRINDKLASSDRFPIAYFLQACLHGLLQEAAKAGFMYTACLTVAESQRSANENPQTAEVFYTMKAATLHNLAIEWRT</sequence>
<dbReference type="InterPro" id="IPR011990">
    <property type="entry name" value="TPR-like_helical_dom_sf"/>
</dbReference>
<dbReference type="Proteomes" id="UP000054636">
    <property type="component" value="Unassembled WGS sequence"/>
</dbReference>
<evidence type="ECO:0000313" key="2">
    <source>
        <dbReference type="EMBL" id="KUF94736.1"/>
    </source>
</evidence>
<dbReference type="PROSITE" id="PS50005">
    <property type="entry name" value="TPR"/>
    <property type="match status" value="1"/>
</dbReference>
<dbReference type="SUPFAM" id="SSF48452">
    <property type="entry name" value="TPR-like"/>
    <property type="match status" value="1"/>
</dbReference>
<dbReference type="Gene3D" id="1.25.40.10">
    <property type="entry name" value="Tetratricopeptide repeat domain"/>
    <property type="match status" value="1"/>
</dbReference>
<dbReference type="SMART" id="SM00028">
    <property type="entry name" value="TPR"/>
    <property type="match status" value="2"/>
</dbReference>
<feature type="repeat" description="TPR" evidence="1">
    <location>
        <begin position="64"/>
        <end position="97"/>
    </location>
</feature>
<protein>
    <submittedName>
        <fullName evidence="2">Uncharacterized protein</fullName>
    </submittedName>
</protein>
<keyword evidence="1" id="KW-0802">TPR repeat</keyword>
<name>A0A0W8DEF4_PHYNI</name>